<accession>A0A0S3R748</accession>
<gene>
    <name evidence="1" type="primary">Vigan.01G443900</name>
    <name evidence="1" type="ORF">VIGAN_01443900</name>
</gene>
<evidence type="ECO:0000313" key="2">
    <source>
        <dbReference type="Proteomes" id="UP000291084"/>
    </source>
</evidence>
<dbReference type="AlphaFoldDB" id="A0A0S3R748"/>
<name>A0A0S3R748_PHAAN</name>
<evidence type="ECO:0000313" key="1">
    <source>
        <dbReference type="EMBL" id="BAT76438.1"/>
    </source>
</evidence>
<dbReference type="EMBL" id="AP015034">
    <property type="protein sequence ID" value="BAT76438.1"/>
    <property type="molecule type" value="Genomic_DNA"/>
</dbReference>
<sequence>MMMHWKTTKPDYDHYMSLHQNPYWNHYETYLLLVNVKVLEIFLKDTNNRGDSQESRRSTKTNELFIYKKMLATFHIPTLYFNF</sequence>
<dbReference type="Proteomes" id="UP000291084">
    <property type="component" value="Chromosome 1"/>
</dbReference>
<proteinExistence type="predicted"/>
<protein>
    <submittedName>
        <fullName evidence="1">Uncharacterized protein</fullName>
    </submittedName>
</protein>
<keyword evidence="2" id="KW-1185">Reference proteome</keyword>
<organism evidence="1 2">
    <name type="scientific">Vigna angularis var. angularis</name>
    <dbReference type="NCBI Taxonomy" id="157739"/>
    <lineage>
        <taxon>Eukaryota</taxon>
        <taxon>Viridiplantae</taxon>
        <taxon>Streptophyta</taxon>
        <taxon>Embryophyta</taxon>
        <taxon>Tracheophyta</taxon>
        <taxon>Spermatophyta</taxon>
        <taxon>Magnoliopsida</taxon>
        <taxon>eudicotyledons</taxon>
        <taxon>Gunneridae</taxon>
        <taxon>Pentapetalae</taxon>
        <taxon>rosids</taxon>
        <taxon>fabids</taxon>
        <taxon>Fabales</taxon>
        <taxon>Fabaceae</taxon>
        <taxon>Papilionoideae</taxon>
        <taxon>50 kb inversion clade</taxon>
        <taxon>NPAAA clade</taxon>
        <taxon>indigoferoid/millettioid clade</taxon>
        <taxon>Phaseoleae</taxon>
        <taxon>Vigna</taxon>
    </lineage>
</organism>
<reference evidence="1 2" key="1">
    <citation type="journal article" date="2015" name="Sci. Rep.">
        <title>The power of single molecule real-time sequencing technology in the de novo assembly of a eukaryotic genome.</title>
        <authorList>
            <person name="Sakai H."/>
            <person name="Naito K."/>
            <person name="Ogiso-Tanaka E."/>
            <person name="Takahashi Y."/>
            <person name="Iseki K."/>
            <person name="Muto C."/>
            <person name="Satou K."/>
            <person name="Teruya K."/>
            <person name="Shiroma A."/>
            <person name="Shimoji M."/>
            <person name="Hirano T."/>
            <person name="Itoh T."/>
            <person name="Kaga A."/>
            <person name="Tomooka N."/>
        </authorList>
    </citation>
    <scope>NUCLEOTIDE SEQUENCE [LARGE SCALE GENOMIC DNA]</scope>
    <source>
        <strain evidence="2">cv. Shumari</strain>
    </source>
</reference>